<sequence length="27" mass="3128">MVNRPLSRFLLSMPAPGLLTQQYRQPI</sequence>
<evidence type="ECO:0000313" key="1">
    <source>
        <dbReference type="EMBL" id="OXU20665.1"/>
    </source>
</evidence>
<gene>
    <name evidence="1" type="ORF">TSAR_008356</name>
</gene>
<comment type="caution">
    <text evidence="1">The sequence shown here is derived from an EMBL/GenBank/DDBJ whole genome shotgun (WGS) entry which is preliminary data.</text>
</comment>
<accession>A0A232EQN1</accession>
<dbReference type="EMBL" id="NNAY01002735">
    <property type="protein sequence ID" value="OXU20665.1"/>
    <property type="molecule type" value="Genomic_DNA"/>
</dbReference>
<reference evidence="1 2" key="1">
    <citation type="journal article" date="2017" name="Curr. Biol.">
        <title>The Evolution of Venom by Co-option of Single-Copy Genes.</title>
        <authorList>
            <person name="Martinson E.O."/>
            <person name="Mrinalini"/>
            <person name="Kelkar Y.D."/>
            <person name="Chang C.H."/>
            <person name="Werren J.H."/>
        </authorList>
    </citation>
    <scope>NUCLEOTIDE SEQUENCE [LARGE SCALE GENOMIC DNA]</scope>
    <source>
        <strain evidence="1 2">Alberta</strain>
        <tissue evidence="1">Whole body</tissue>
    </source>
</reference>
<organism evidence="1 2">
    <name type="scientific">Trichomalopsis sarcophagae</name>
    <dbReference type="NCBI Taxonomy" id="543379"/>
    <lineage>
        <taxon>Eukaryota</taxon>
        <taxon>Metazoa</taxon>
        <taxon>Ecdysozoa</taxon>
        <taxon>Arthropoda</taxon>
        <taxon>Hexapoda</taxon>
        <taxon>Insecta</taxon>
        <taxon>Pterygota</taxon>
        <taxon>Neoptera</taxon>
        <taxon>Endopterygota</taxon>
        <taxon>Hymenoptera</taxon>
        <taxon>Apocrita</taxon>
        <taxon>Proctotrupomorpha</taxon>
        <taxon>Chalcidoidea</taxon>
        <taxon>Pteromalidae</taxon>
        <taxon>Pteromalinae</taxon>
        <taxon>Trichomalopsis</taxon>
    </lineage>
</organism>
<keyword evidence="2" id="KW-1185">Reference proteome</keyword>
<dbReference type="AlphaFoldDB" id="A0A232EQN1"/>
<proteinExistence type="predicted"/>
<protein>
    <submittedName>
        <fullName evidence="1">Uncharacterized protein</fullName>
    </submittedName>
</protein>
<dbReference type="Proteomes" id="UP000215335">
    <property type="component" value="Unassembled WGS sequence"/>
</dbReference>
<evidence type="ECO:0000313" key="2">
    <source>
        <dbReference type="Proteomes" id="UP000215335"/>
    </source>
</evidence>
<name>A0A232EQN1_9HYME</name>